<sequence>MVSTPVTVQCNTATCLAALPNELIGLMMQHLPAADLATVCRTSKFLKSISAPVLHRAVSLTTGSQLELFLESIQNCSENSIWYTAREFSLKKLREPDVEPASPRCAVELTDALCRMTQLKVLKLVTVVIDFTELFQRGHFEQLSRLECMVSTGVEDLLSLFLKRHQKLAFLSLDAPRGLELSGPIILPNLTHFYGSCSLLPAFDFRHLSLTMLRIMLKFVPVDGPESIDLTGIPNVTNVQVFDAIWPDERDLLGKIATHLPHVERLAFSRSSFFASRISLPATVDIETNLLKFDALRILNFGSTGGNQVDDRDTVLRWGAACQTLQWITLNQQRWYRRKKGWAISTQ</sequence>
<evidence type="ECO:0000313" key="2">
    <source>
        <dbReference type="Proteomes" id="UP001362999"/>
    </source>
</evidence>
<organism evidence="1 2">
    <name type="scientific">Favolaschia claudopus</name>
    <dbReference type="NCBI Taxonomy" id="2862362"/>
    <lineage>
        <taxon>Eukaryota</taxon>
        <taxon>Fungi</taxon>
        <taxon>Dikarya</taxon>
        <taxon>Basidiomycota</taxon>
        <taxon>Agaricomycotina</taxon>
        <taxon>Agaricomycetes</taxon>
        <taxon>Agaricomycetidae</taxon>
        <taxon>Agaricales</taxon>
        <taxon>Marasmiineae</taxon>
        <taxon>Mycenaceae</taxon>
        <taxon>Favolaschia</taxon>
    </lineage>
</organism>
<dbReference type="SUPFAM" id="SSF81383">
    <property type="entry name" value="F-box domain"/>
    <property type="match status" value="1"/>
</dbReference>
<keyword evidence="2" id="KW-1185">Reference proteome</keyword>
<name>A0AAW0AMQ7_9AGAR</name>
<comment type="caution">
    <text evidence="1">The sequence shown here is derived from an EMBL/GenBank/DDBJ whole genome shotgun (WGS) entry which is preliminary data.</text>
</comment>
<dbReference type="AlphaFoldDB" id="A0AAW0AMQ7"/>
<protein>
    <recommendedName>
        <fullName evidence="3">F-box domain-containing protein</fullName>
    </recommendedName>
</protein>
<evidence type="ECO:0000313" key="1">
    <source>
        <dbReference type="EMBL" id="KAK7014040.1"/>
    </source>
</evidence>
<dbReference type="CDD" id="cd09917">
    <property type="entry name" value="F-box_SF"/>
    <property type="match status" value="1"/>
</dbReference>
<accession>A0AAW0AMQ7</accession>
<dbReference type="EMBL" id="JAWWNJ010000058">
    <property type="protein sequence ID" value="KAK7014040.1"/>
    <property type="molecule type" value="Genomic_DNA"/>
</dbReference>
<gene>
    <name evidence="1" type="ORF">R3P38DRAFT_3004573</name>
</gene>
<evidence type="ECO:0008006" key="3">
    <source>
        <dbReference type="Google" id="ProtNLM"/>
    </source>
</evidence>
<proteinExistence type="predicted"/>
<reference evidence="1 2" key="1">
    <citation type="journal article" date="2024" name="J Genomics">
        <title>Draft genome sequencing and assembly of Favolaschia claudopus CIRM-BRFM 2984 isolated from oak limbs.</title>
        <authorList>
            <person name="Navarro D."/>
            <person name="Drula E."/>
            <person name="Chaduli D."/>
            <person name="Cazenave R."/>
            <person name="Ahrendt S."/>
            <person name="Wang J."/>
            <person name="Lipzen A."/>
            <person name="Daum C."/>
            <person name="Barry K."/>
            <person name="Grigoriev I.V."/>
            <person name="Favel A."/>
            <person name="Rosso M.N."/>
            <person name="Martin F."/>
        </authorList>
    </citation>
    <scope>NUCLEOTIDE SEQUENCE [LARGE SCALE GENOMIC DNA]</scope>
    <source>
        <strain evidence="1 2">CIRM-BRFM 2984</strain>
    </source>
</reference>
<dbReference type="InterPro" id="IPR036047">
    <property type="entry name" value="F-box-like_dom_sf"/>
</dbReference>
<dbReference type="Proteomes" id="UP001362999">
    <property type="component" value="Unassembled WGS sequence"/>
</dbReference>